<dbReference type="EMBL" id="MU863671">
    <property type="protein sequence ID" value="KAK4097633.1"/>
    <property type="molecule type" value="Genomic_DNA"/>
</dbReference>
<dbReference type="Proteomes" id="UP001305647">
    <property type="component" value="Unassembled WGS sequence"/>
</dbReference>
<evidence type="ECO:0000256" key="1">
    <source>
        <dbReference type="SAM" id="MobiDB-lite"/>
    </source>
</evidence>
<sequence length="430" mass="49860">MALSEVWRGLPSDLTEIILSKLVDVHFYSDPAYTWTHLRHTSAHQKHVIEHRFRIFWLPKLGITLYAGVAHKFEYSVVDDDGDSDNESEVETSDPDSEFVGSRAMATFAVQVHIHHPIGRVRQESKPGKLTQKYLRESWDAYDSATHRNITVRLGERYLNGGCRGGYILNDTDLAGLQVLACGTIRFRWKDALSELLREEMYMRKVADEMFVDACNEWRTNNSQDEALATQLPPLTIQVKIWRCNIQFARRVAVLLHRAAKSQTSDRPIDLNFSAYSENLHKQQPDLESVQKIKNTSCCANCSRTQYPDIFEVVLTEESVVPRFEAFQHLLELHDQRQQQQQQAENENGNDTPRPDDYVLTVQTVLKLFRDEYAWTCEFHPTGEEEEREEQWEDLRSVWVASEEAHVKGVDVMQSLRLGDGRIRWELPPW</sequence>
<comment type="caution">
    <text evidence="2">The sequence shown here is derived from an EMBL/GenBank/DDBJ whole genome shotgun (WGS) entry which is preliminary data.</text>
</comment>
<keyword evidence="3" id="KW-1185">Reference proteome</keyword>
<feature type="region of interest" description="Disordered" evidence="1">
    <location>
        <begin position="335"/>
        <end position="356"/>
    </location>
</feature>
<evidence type="ECO:0000313" key="3">
    <source>
        <dbReference type="Proteomes" id="UP001305647"/>
    </source>
</evidence>
<accession>A0AAN6SY35</accession>
<name>A0AAN6SY35_9PEZI</name>
<reference evidence="2" key="1">
    <citation type="journal article" date="2023" name="Mol. Phylogenet. Evol.">
        <title>Genome-scale phylogeny and comparative genomics of the fungal order Sordariales.</title>
        <authorList>
            <person name="Hensen N."/>
            <person name="Bonometti L."/>
            <person name="Westerberg I."/>
            <person name="Brannstrom I.O."/>
            <person name="Guillou S."/>
            <person name="Cros-Aarteil S."/>
            <person name="Calhoun S."/>
            <person name="Haridas S."/>
            <person name="Kuo A."/>
            <person name="Mondo S."/>
            <person name="Pangilinan J."/>
            <person name="Riley R."/>
            <person name="LaButti K."/>
            <person name="Andreopoulos B."/>
            <person name="Lipzen A."/>
            <person name="Chen C."/>
            <person name="Yan M."/>
            <person name="Daum C."/>
            <person name="Ng V."/>
            <person name="Clum A."/>
            <person name="Steindorff A."/>
            <person name="Ohm R.A."/>
            <person name="Martin F."/>
            <person name="Silar P."/>
            <person name="Natvig D.O."/>
            <person name="Lalanne C."/>
            <person name="Gautier V."/>
            <person name="Ament-Velasquez S.L."/>
            <person name="Kruys A."/>
            <person name="Hutchinson M.I."/>
            <person name="Powell A.J."/>
            <person name="Barry K."/>
            <person name="Miller A.N."/>
            <person name="Grigoriev I.V."/>
            <person name="Debuchy R."/>
            <person name="Gladieux P."/>
            <person name="Hiltunen Thoren M."/>
            <person name="Johannesson H."/>
        </authorList>
    </citation>
    <scope>NUCLEOTIDE SEQUENCE</scope>
    <source>
        <strain evidence="2">CBS 757.83</strain>
    </source>
</reference>
<dbReference type="AlphaFoldDB" id="A0AAN6SY35"/>
<evidence type="ECO:0000313" key="2">
    <source>
        <dbReference type="EMBL" id="KAK4097633.1"/>
    </source>
</evidence>
<organism evidence="2 3">
    <name type="scientific">Parathielavia hyrcaniae</name>
    <dbReference type="NCBI Taxonomy" id="113614"/>
    <lineage>
        <taxon>Eukaryota</taxon>
        <taxon>Fungi</taxon>
        <taxon>Dikarya</taxon>
        <taxon>Ascomycota</taxon>
        <taxon>Pezizomycotina</taxon>
        <taxon>Sordariomycetes</taxon>
        <taxon>Sordariomycetidae</taxon>
        <taxon>Sordariales</taxon>
        <taxon>Chaetomiaceae</taxon>
        <taxon>Parathielavia</taxon>
    </lineage>
</organism>
<proteinExistence type="predicted"/>
<reference evidence="2" key="2">
    <citation type="submission" date="2023-05" db="EMBL/GenBank/DDBJ databases">
        <authorList>
            <consortium name="Lawrence Berkeley National Laboratory"/>
            <person name="Steindorff A."/>
            <person name="Hensen N."/>
            <person name="Bonometti L."/>
            <person name="Westerberg I."/>
            <person name="Brannstrom I.O."/>
            <person name="Guillou S."/>
            <person name="Cros-Aarteil S."/>
            <person name="Calhoun S."/>
            <person name="Haridas S."/>
            <person name="Kuo A."/>
            <person name="Mondo S."/>
            <person name="Pangilinan J."/>
            <person name="Riley R."/>
            <person name="Labutti K."/>
            <person name="Andreopoulos B."/>
            <person name="Lipzen A."/>
            <person name="Chen C."/>
            <person name="Yanf M."/>
            <person name="Daum C."/>
            <person name="Ng V."/>
            <person name="Clum A."/>
            <person name="Ohm R."/>
            <person name="Martin F."/>
            <person name="Silar P."/>
            <person name="Natvig D."/>
            <person name="Lalanne C."/>
            <person name="Gautier V."/>
            <person name="Ament-Velasquez S.L."/>
            <person name="Kruys A."/>
            <person name="Hutchinson M.I."/>
            <person name="Powell A.J."/>
            <person name="Barry K."/>
            <person name="Miller A.N."/>
            <person name="Grigoriev I.V."/>
            <person name="Debuchy R."/>
            <person name="Gladieux P."/>
            <person name="Thoren M.H."/>
            <person name="Johannesson H."/>
        </authorList>
    </citation>
    <scope>NUCLEOTIDE SEQUENCE</scope>
    <source>
        <strain evidence="2">CBS 757.83</strain>
    </source>
</reference>
<protein>
    <submittedName>
        <fullName evidence="2">Uncharacterized protein</fullName>
    </submittedName>
</protein>
<gene>
    <name evidence="2" type="ORF">N658DRAFT_526912</name>
</gene>